<feature type="compositionally biased region" description="Polar residues" evidence="1">
    <location>
        <begin position="21"/>
        <end position="39"/>
    </location>
</feature>
<evidence type="ECO:0000256" key="1">
    <source>
        <dbReference type="SAM" id="MobiDB-lite"/>
    </source>
</evidence>
<accession>A0A853KA34</accession>
<dbReference type="Proteomes" id="UP000077421">
    <property type="component" value="Unassembled WGS sequence"/>
</dbReference>
<evidence type="ECO:0000313" key="3">
    <source>
        <dbReference type="Proteomes" id="UP000077421"/>
    </source>
</evidence>
<feature type="compositionally biased region" description="Basic and acidic residues" evidence="1">
    <location>
        <begin position="40"/>
        <end position="49"/>
    </location>
</feature>
<feature type="compositionally biased region" description="Polar residues" evidence="1">
    <location>
        <begin position="1"/>
        <end position="10"/>
    </location>
</feature>
<comment type="caution">
    <text evidence="2">The sequence shown here is derived from an EMBL/GenBank/DDBJ whole genome shotgun (WGS) entry which is preliminary data.</text>
</comment>
<sequence length="60" mass="6054">MITSLSSQTGLGLVQGAASPNAHNKTTSTANSLQTAASQSDHDGDHGVEPSKGQHINQLG</sequence>
<name>A0A853KA34_9BACL</name>
<organism evidence="2 3">
    <name type="scientific">Ferroacidibacillus organovorans</name>
    <dbReference type="NCBI Taxonomy" id="1765683"/>
    <lineage>
        <taxon>Bacteria</taxon>
        <taxon>Bacillati</taxon>
        <taxon>Bacillota</taxon>
        <taxon>Bacilli</taxon>
        <taxon>Bacillales</taxon>
        <taxon>Alicyclobacillaceae</taxon>
        <taxon>Ferroacidibacillus</taxon>
    </lineage>
</organism>
<feature type="region of interest" description="Disordered" evidence="1">
    <location>
        <begin position="1"/>
        <end position="60"/>
    </location>
</feature>
<dbReference type="AlphaFoldDB" id="A0A853KA34"/>
<protein>
    <submittedName>
        <fullName evidence="2">Uncharacterized protein</fullName>
    </submittedName>
</protein>
<proteinExistence type="predicted"/>
<gene>
    <name evidence="2" type="ORF">AYW79_11240</name>
</gene>
<dbReference type="EMBL" id="LSUQ01000040">
    <property type="protein sequence ID" value="OAG93321.1"/>
    <property type="molecule type" value="Genomic_DNA"/>
</dbReference>
<dbReference type="RefSeq" id="WP_143216146.1">
    <property type="nucleotide sequence ID" value="NZ_LSUQ01000040.1"/>
</dbReference>
<evidence type="ECO:0000313" key="2">
    <source>
        <dbReference type="EMBL" id="OAG93321.1"/>
    </source>
</evidence>
<reference evidence="2 3" key="1">
    <citation type="submission" date="2016-02" db="EMBL/GenBank/DDBJ databases">
        <title>Draft genome sequence of Acidibacillus ferrooxidans SLC66.</title>
        <authorList>
            <person name="Oliveira G."/>
            <person name="Nancucheo I."/>
            <person name="Dall'Agnol H."/>
            <person name="Johnson B."/>
            <person name="Oliveira R."/>
            <person name="Nunes G.L."/>
            <person name="Tzotzos G."/>
            <person name="Orellana S.C."/>
            <person name="Salim A.C."/>
            <person name="Araujo F.M."/>
        </authorList>
    </citation>
    <scope>NUCLEOTIDE SEQUENCE [LARGE SCALE GENOMIC DNA]</scope>
    <source>
        <strain evidence="2 3">SLC66</strain>
    </source>
</reference>